<keyword evidence="3" id="KW-0547">Nucleotide-binding</keyword>
<dbReference type="SUPFAM" id="SSF50331">
    <property type="entry name" value="MOP-like"/>
    <property type="match status" value="1"/>
</dbReference>
<dbReference type="PANTHER" id="PTHR42781:SF4">
    <property type="entry name" value="SPERMIDINE_PUTRESCINE IMPORT ATP-BINDING PROTEIN POTA"/>
    <property type="match status" value="1"/>
</dbReference>
<protein>
    <submittedName>
        <fullName evidence="8">Sulfate/molybdate ABC transporter ATP-binding protein</fullName>
    </submittedName>
</protein>
<evidence type="ECO:0000256" key="3">
    <source>
        <dbReference type="ARBA" id="ARBA00022741"/>
    </source>
</evidence>
<dbReference type="Gene3D" id="3.40.50.300">
    <property type="entry name" value="P-loop containing nucleotide triphosphate hydrolases"/>
    <property type="match status" value="1"/>
</dbReference>
<dbReference type="InterPro" id="IPR008995">
    <property type="entry name" value="Mo/tungstate-bd_C_term_dom"/>
</dbReference>
<proteinExistence type="predicted"/>
<dbReference type="InterPro" id="IPR004606">
    <property type="entry name" value="Mop_domain"/>
</dbReference>
<dbReference type="PANTHER" id="PTHR42781">
    <property type="entry name" value="SPERMIDINE/PUTRESCINE IMPORT ATP-BINDING PROTEIN POTA"/>
    <property type="match status" value="1"/>
</dbReference>
<dbReference type="EMBL" id="JBHSTP010000001">
    <property type="protein sequence ID" value="MFC6354621.1"/>
    <property type="molecule type" value="Genomic_DNA"/>
</dbReference>
<dbReference type="InterPro" id="IPR017871">
    <property type="entry name" value="ABC_transporter-like_CS"/>
</dbReference>
<organism evidence="8 9">
    <name type="scientific">Luethyella okanaganae</name>
    <dbReference type="NCBI Taxonomy" id="69372"/>
    <lineage>
        <taxon>Bacteria</taxon>
        <taxon>Bacillati</taxon>
        <taxon>Actinomycetota</taxon>
        <taxon>Actinomycetes</taxon>
        <taxon>Micrococcales</taxon>
        <taxon>Microbacteriaceae</taxon>
        <taxon>Luethyella</taxon>
    </lineage>
</organism>
<dbReference type="RefSeq" id="WP_386726266.1">
    <property type="nucleotide sequence ID" value="NZ_JBHSTP010000001.1"/>
</dbReference>
<evidence type="ECO:0000259" key="7">
    <source>
        <dbReference type="PROSITE" id="PS51866"/>
    </source>
</evidence>
<dbReference type="InterPro" id="IPR050093">
    <property type="entry name" value="ABC_SmlMolc_Importer"/>
</dbReference>
<keyword evidence="1" id="KW-0813">Transport</keyword>
<dbReference type="Pfam" id="PF03459">
    <property type="entry name" value="TOBE"/>
    <property type="match status" value="1"/>
</dbReference>
<evidence type="ECO:0000313" key="9">
    <source>
        <dbReference type="Proteomes" id="UP001596306"/>
    </source>
</evidence>
<comment type="caution">
    <text evidence="8">The sequence shown here is derived from an EMBL/GenBank/DDBJ whole genome shotgun (WGS) entry which is preliminary data.</text>
</comment>
<evidence type="ECO:0000313" key="8">
    <source>
        <dbReference type="EMBL" id="MFC6354621.1"/>
    </source>
</evidence>
<dbReference type="SUPFAM" id="SSF52540">
    <property type="entry name" value="P-loop containing nucleoside triphosphate hydrolases"/>
    <property type="match status" value="1"/>
</dbReference>
<evidence type="ECO:0000256" key="1">
    <source>
        <dbReference type="ARBA" id="ARBA00022448"/>
    </source>
</evidence>
<dbReference type="GO" id="GO:0005524">
    <property type="term" value="F:ATP binding"/>
    <property type="evidence" value="ECO:0007669"/>
    <property type="project" value="UniProtKB-KW"/>
</dbReference>
<accession>A0ABW1V9B0</accession>
<evidence type="ECO:0000256" key="4">
    <source>
        <dbReference type="ARBA" id="ARBA00022840"/>
    </source>
</evidence>
<dbReference type="PROSITE" id="PS51866">
    <property type="entry name" value="MOP"/>
    <property type="match status" value="1"/>
</dbReference>
<dbReference type="InterPro" id="IPR027417">
    <property type="entry name" value="P-loop_NTPase"/>
</dbReference>
<dbReference type="PROSITE" id="PS50893">
    <property type="entry name" value="ABC_TRANSPORTER_2"/>
    <property type="match status" value="1"/>
</dbReference>
<name>A0ABW1V9B0_9MICO</name>
<dbReference type="InterPro" id="IPR005116">
    <property type="entry name" value="Transp-assoc_OB_typ1"/>
</dbReference>
<dbReference type="SMART" id="SM00382">
    <property type="entry name" value="AAA"/>
    <property type="match status" value="1"/>
</dbReference>
<evidence type="ECO:0000256" key="2">
    <source>
        <dbReference type="ARBA" id="ARBA00022505"/>
    </source>
</evidence>
<keyword evidence="2 5" id="KW-0500">Molybdenum</keyword>
<evidence type="ECO:0000259" key="6">
    <source>
        <dbReference type="PROSITE" id="PS50893"/>
    </source>
</evidence>
<sequence>MAAGGRSVTPPALSAEVRVARGTFVVDVRIELRRGEVLALLGPNGAGKSTLLAVIAGLLMPGAGRVHAGGRELTRVQAGRRPAVHVPPSARGIGLLGQDPQLFPHLTALQNVAFGPRAQRHPMRVASADAAAWLERVGLAGLGERRPAELSGGQQRRVAIARALAARPSVLLLDEPFASLDVETAPDIRELLREQLRSSPTTAIVVSHDALDAVVLADRTAVIADGRIVDEGPTARVFAEPRDLFTAAVAGVNLVTGSADGGAVVAAGGIRFTGRGGHRDEGAMIRISGGAPAAAVFRPASVVVSTRQPEGVSSRNVWRARVNGMEHAAGGIRVRTGPLPVVADLMPASVAELGLAEGSEVWLSVKASEVSLYRR</sequence>
<reference evidence="9" key="1">
    <citation type="journal article" date="2019" name="Int. J. Syst. Evol. Microbiol.">
        <title>The Global Catalogue of Microorganisms (GCM) 10K type strain sequencing project: providing services to taxonomists for standard genome sequencing and annotation.</title>
        <authorList>
            <consortium name="The Broad Institute Genomics Platform"/>
            <consortium name="The Broad Institute Genome Sequencing Center for Infectious Disease"/>
            <person name="Wu L."/>
            <person name="Ma J."/>
        </authorList>
    </citation>
    <scope>NUCLEOTIDE SEQUENCE [LARGE SCALE GENOMIC DNA]</scope>
    <source>
        <strain evidence="9">CCUG 43304</strain>
    </source>
</reference>
<dbReference type="Gene3D" id="2.40.50.100">
    <property type="match status" value="1"/>
</dbReference>
<dbReference type="InterPro" id="IPR003439">
    <property type="entry name" value="ABC_transporter-like_ATP-bd"/>
</dbReference>
<dbReference type="InterPro" id="IPR003593">
    <property type="entry name" value="AAA+_ATPase"/>
</dbReference>
<gene>
    <name evidence="8" type="ORF">ACFQB0_00635</name>
</gene>
<dbReference type="PROSITE" id="PS00211">
    <property type="entry name" value="ABC_TRANSPORTER_1"/>
    <property type="match status" value="1"/>
</dbReference>
<evidence type="ECO:0000256" key="5">
    <source>
        <dbReference type="PROSITE-ProRule" id="PRU01213"/>
    </source>
</evidence>
<keyword evidence="9" id="KW-1185">Reference proteome</keyword>
<feature type="domain" description="Mop" evidence="7">
    <location>
        <begin position="311"/>
        <end position="374"/>
    </location>
</feature>
<dbReference type="Pfam" id="PF00005">
    <property type="entry name" value="ABC_tran"/>
    <property type="match status" value="1"/>
</dbReference>
<dbReference type="Proteomes" id="UP001596306">
    <property type="component" value="Unassembled WGS sequence"/>
</dbReference>
<feature type="domain" description="ABC transporter" evidence="6">
    <location>
        <begin position="8"/>
        <end position="250"/>
    </location>
</feature>
<keyword evidence="4 8" id="KW-0067">ATP-binding</keyword>